<dbReference type="PROSITE" id="PS50880">
    <property type="entry name" value="TOPRIM"/>
    <property type="match status" value="1"/>
</dbReference>
<gene>
    <name evidence="7" type="ORF">GCM10010411_50100</name>
</gene>
<dbReference type="CDD" id="cd00188">
    <property type="entry name" value="TOPRIM"/>
    <property type="match status" value="1"/>
</dbReference>
<sequence length="831" mass="91631">MDFSRFLKRFAEVQTDPGGYLVPCPAHADGRPSLFLTLKDDGRLLIFCRAGCDRDAVLAALDLSPRDLFGWTPGEGVTTVKGGTSIPAPGPGEIAGLRVWLTHAAHRWDNPKYLNLVEMAEEYLRTRFGVDVPTMERLGLGLSPRDTRHGFPFLSPRFRSHPRLVVPLYDFDGIARGAQGRDLGGSCSARWVSLSNRRTKDDPDPVAWAKYGVLRGGADYGVYIVTEGPSDGLTVAAVGYDAVVVRGASIAANADLTRELADGMRGAAVVIAGDRDQAGEKFVATLGAALAEHGVTALRLTIPRAGEDLTDWRMRAPEVFPDALHEAVRAATPVAPPKEAQRAARARDLDRRTGTDSVSRADGDQAAELLAAMMERYGDTDTLRAHALVAFARGRIKYAPGLGYHVWNGRRWEVSETRVRQEVHRMGAALALAGKTNEAKGFLNTVRIDALMSELRAVPAVAVHASEFDARPELLSFRNGTVDLRTSELRDHDMRDMITRYVDQEYSATATAPRWERFLREIFPTNPELADYMRRLVGYGITGDTSEQAFAVLWGKGANGKSVLTDTLVHVFREISTTTPFQTFEEKTSGGIPNDLAALRGARLVMASEGESGKPMAEAILKRVTGTDMISARFLRKEFFEFKPSFLLMLATNHKPRFKGQDDGLWRRVKLVQFARYFAPTERDHSLTAALRSEAQGIIAWAVRGACEWYADGLQDPDVIREATREYRETSDPLAGFFPDTIAPDPHPEAAILGADAWNAYCDWCEAENLPGKERWTRRGFFSAMEERGAVRHKTNRGIVLRGMRLVSEDSANTPPTGGGNSPEGRRIFER</sequence>
<comment type="caution">
    <text evidence="7">The sequence shown here is derived from an EMBL/GenBank/DDBJ whole genome shotgun (WGS) entry which is preliminary data.</text>
</comment>
<dbReference type="InterPro" id="IPR006500">
    <property type="entry name" value="Helicase_put_C_phage/plasmid"/>
</dbReference>
<dbReference type="NCBIfam" id="TIGR01613">
    <property type="entry name" value="primase_Cterm"/>
    <property type="match status" value="1"/>
</dbReference>
<feature type="compositionally biased region" description="Basic and acidic residues" evidence="4">
    <location>
        <begin position="339"/>
        <end position="361"/>
    </location>
</feature>
<protein>
    <recommendedName>
        <fullName evidence="9">DNA primase</fullName>
    </recommendedName>
</protein>
<dbReference type="SMART" id="SM00885">
    <property type="entry name" value="D5_N"/>
    <property type="match status" value="1"/>
</dbReference>
<evidence type="ECO:0008006" key="9">
    <source>
        <dbReference type="Google" id="ProtNLM"/>
    </source>
</evidence>
<evidence type="ECO:0000313" key="8">
    <source>
        <dbReference type="Proteomes" id="UP001501509"/>
    </source>
</evidence>
<dbReference type="SMART" id="SM00493">
    <property type="entry name" value="TOPRIM"/>
    <property type="match status" value="1"/>
</dbReference>
<dbReference type="Gene3D" id="3.40.1360.10">
    <property type="match status" value="1"/>
</dbReference>
<dbReference type="Pfam" id="PF13155">
    <property type="entry name" value="Toprim_2"/>
    <property type="match status" value="1"/>
</dbReference>
<feature type="region of interest" description="Disordered" evidence="4">
    <location>
        <begin position="807"/>
        <end position="831"/>
    </location>
</feature>
<dbReference type="SUPFAM" id="SSF56731">
    <property type="entry name" value="DNA primase core"/>
    <property type="match status" value="1"/>
</dbReference>
<dbReference type="PROSITE" id="PS51206">
    <property type="entry name" value="SF3_HELICASE_1"/>
    <property type="match status" value="1"/>
</dbReference>
<dbReference type="InterPro" id="IPR006171">
    <property type="entry name" value="TOPRIM_dom"/>
</dbReference>
<evidence type="ECO:0000256" key="2">
    <source>
        <dbReference type="ARBA" id="ARBA00022801"/>
    </source>
</evidence>
<evidence type="ECO:0000256" key="1">
    <source>
        <dbReference type="ARBA" id="ARBA00022741"/>
    </source>
</evidence>
<keyword evidence="3" id="KW-0067">ATP-binding</keyword>
<dbReference type="RefSeq" id="WP_344544600.1">
    <property type="nucleotide sequence ID" value="NZ_BAAATD010000006.1"/>
</dbReference>
<evidence type="ECO:0000256" key="3">
    <source>
        <dbReference type="ARBA" id="ARBA00022840"/>
    </source>
</evidence>
<accession>A0ABP6C9Y3</accession>
<dbReference type="Gene3D" id="3.40.50.300">
    <property type="entry name" value="P-loop containing nucleotide triphosphate hydrolases"/>
    <property type="match status" value="1"/>
</dbReference>
<reference evidence="8" key="1">
    <citation type="journal article" date="2019" name="Int. J. Syst. Evol. Microbiol.">
        <title>The Global Catalogue of Microorganisms (GCM) 10K type strain sequencing project: providing services to taxonomists for standard genome sequencing and annotation.</title>
        <authorList>
            <consortium name="The Broad Institute Genomics Platform"/>
            <consortium name="The Broad Institute Genome Sequencing Center for Infectious Disease"/>
            <person name="Wu L."/>
            <person name="Ma J."/>
        </authorList>
    </citation>
    <scope>NUCLEOTIDE SEQUENCE [LARGE SCALE GENOMIC DNA]</scope>
    <source>
        <strain evidence="8">JCM 6833</strain>
    </source>
</reference>
<dbReference type="Pfam" id="PF19263">
    <property type="entry name" value="DUF5906"/>
    <property type="match status" value="1"/>
</dbReference>
<name>A0ABP6C9Y3_9ACTN</name>
<dbReference type="Proteomes" id="UP001501509">
    <property type="component" value="Unassembled WGS sequence"/>
</dbReference>
<evidence type="ECO:0000313" key="7">
    <source>
        <dbReference type="EMBL" id="GAA2609759.1"/>
    </source>
</evidence>
<dbReference type="SUPFAM" id="SSF52540">
    <property type="entry name" value="P-loop containing nucleoside triphosphate hydrolases"/>
    <property type="match status" value="1"/>
</dbReference>
<dbReference type="Pfam" id="PF08706">
    <property type="entry name" value="D5_N"/>
    <property type="match status" value="1"/>
</dbReference>
<evidence type="ECO:0000256" key="4">
    <source>
        <dbReference type="SAM" id="MobiDB-lite"/>
    </source>
</evidence>
<feature type="domain" description="Toprim" evidence="5">
    <location>
        <begin position="221"/>
        <end position="305"/>
    </location>
</feature>
<dbReference type="EMBL" id="BAAATD010000006">
    <property type="protein sequence ID" value="GAA2609759.1"/>
    <property type="molecule type" value="Genomic_DNA"/>
</dbReference>
<feature type="domain" description="SF3 helicase" evidence="6">
    <location>
        <begin position="528"/>
        <end position="687"/>
    </location>
</feature>
<dbReference type="InterPro" id="IPR027417">
    <property type="entry name" value="P-loop_NTPase"/>
</dbReference>
<dbReference type="InterPro" id="IPR014015">
    <property type="entry name" value="Helicase_SF3_DNA-vir"/>
</dbReference>
<evidence type="ECO:0000259" key="5">
    <source>
        <dbReference type="PROSITE" id="PS50880"/>
    </source>
</evidence>
<evidence type="ECO:0000259" key="6">
    <source>
        <dbReference type="PROSITE" id="PS51206"/>
    </source>
</evidence>
<dbReference type="InterPro" id="IPR045455">
    <property type="entry name" value="NrS-1_pol-like_helicase"/>
</dbReference>
<dbReference type="InterPro" id="IPR051620">
    <property type="entry name" value="ORF904-like_C"/>
</dbReference>
<dbReference type="InterPro" id="IPR014818">
    <property type="entry name" value="Phage/plasmid_primase_P4_C"/>
</dbReference>
<keyword evidence="1" id="KW-0547">Nucleotide-binding</keyword>
<dbReference type="PANTHER" id="PTHR35372:SF2">
    <property type="entry name" value="SF3 HELICASE DOMAIN-CONTAINING PROTEIN"/>
    <property type="match status" value="1"/>
</dbReference>
<organism evidence="7 8">
    <name type="scientific">Actinomadura fulvescens</name>
    <dbReference type="NCBI Taxonomy" id="46160"/>
    <lineage>
        <taxon>Bacteria</taxon>
        <taxon>Bacillati</taxon>
        <taxon>Actinomycetota</taxon>
        <taxon>Actinomycetes</taxon>
        <taxon>Streptosporangiales</taxon>
        <taxon>Thermomonosporaceae</taxon>
        <taxon>Actinomadura</taxon>
    </lineage>
</organism>
<feature type="region of interest" description="Disordered" evidence="4">
    <location>
        <begin position="333"/>
        <end position="361"/>
    </location>
</feature>
<proteinExistence type="predicted"/>
<dbReference type="PANTHER" id="PTHR35372">
    <property type="entry name" value="ATP BINDING PROTEIN-RELATED"/>
    <property type="match status" value="1"/>
</dbReference>
<keyword evidence="8" id="KW-1185">Reference proteome</keyword>
<keyword evidence="2" id="KW-0378">Hydrolase</keyword>